<gene>
    <name evidence="1" type="primary">ORF63387</name>
</gene>
<sequence>MFIVVDLVSPDFENSFDQTMSLEYTSDLNIYDISLYVDVLVNIEITLTEGPVVI</sequence>
<evidence type="ECO:0000313" key="1">
    <source>
        <dbReference type="EMBL" id="CEK67639.1"/>
    </source>
</evidence>
<dbReference type="AlphaFoldDB" id="A0A0B6ZGA3"/>
<accession>A0A0B6ZGA3</accession>
<proteinExistence type="predicted"/>
<protein>
    <submittedName>
        <fullName evidence="1">Uncharacterized protein</fullName>
    </submittedName>
</protein>
<dbReference type="EMBL" id="HACG01020774">
    <property type="protein sequence ID" value="CEK67639.1"/>
    <property type="molecule type" value="Transcribed_RNA"/>
</dbReference>
<reference evidence="1" key="1">
    <citation type="submission" date="2014-12" db="EMBL/GenBank/DDBJ databases">
        <title>Insight into the proteome of Arion vulgaris.</title>
        <authorList>
            <person name="Aradska J."/>
            <person name="Bulat T."/>
            <person name="Smidak R."/>
            <person name="Sarate P."/>
            <person name="Gangsoo J."/>
            <person name="Sialana F."/>
            <person name="Bilban M."/>
            <person name="Lubec G."/>
        </authorList>
    </citation>
    <scope>NUCLEOTIDE SEQUENCE</scope>
    <source>
        <tissue evidence="1">Skin</tissue>
    </source>
</reference>
<organism evidence="1">
    <name type="scientific">Arion vulgaris</name>
    <dbReference type="NCBI Taxonomy" id="1028688"/>
    <lineage>
        <taxon>Eukaryota</taxon>
        <taxon>Metazoa</taxon>
        <taxon>Spiralia</taxon>
        <taxon>Lophotrochozoa</taxon>
        <taxon>Mollusca</taxon>
        <taxon>Gastropoda</taxon>
        <taxon>Heterobranchia</taxon>
        <taxon>Euthyneura</taxon>
        <taxon>Panpulmonata</taxon>
        <taxon>Eupulmonata</taxon>
        <taxon>Stylommatophora</taxon>
        <taxon>Helicina</taxon>
        <taxon>Arionoidea</taxon>
        <taxon>Arionidae</taxon>
        <taxon>Arion</taxon>
    </lineage>
</organism>
<name>A0A0B6ZGA3_9EUPU</name>